<evidence type="ECO:0000313" key="7">
    <source>
        <dbReference type="Proteomes" id="UP001056707"/>
    </source>
</evidence>
<dbReference type="PROSITE" id="PS00080">
    <property type="entry name" value="MULTICOPPER_OXIDASE2"/>
    <property type="match status" value="1"/>
</dbReference>
<dbReference type="RefSeq" id="WP_252749430.1">
    <property type="nucleotide sequence ID" value="NZ_CP097116.1"/>
</dbReference>
<comment type="similarity">
    <text evidence="1">Belongs to the multicopper oxidase family.</text>
</comment>
<keyword evidence="3" id="KW-0560">Oxidoreductase</keyword>
<dbReference type="InterPro" id="IPR002355">
    <property type="entry name" value="Cu_oxidase_Cu_BS"/>
</dbReference>
<evidence type="ECO:0000256" key="1">
    <source>
        <dbReference type="ARBA" id="ARBA00010609"/>
    </source>
</evidence>
<dbReference type="Proteomes" id="UP001056707">
    <property type="component" value="Chromosome"/>
</dbReference>
<dbReference type="CDD" id="cd13867">
    <property type="entry name" value="CuRO_2_CueO_FtsP"/>
    <property type="match status" value="1"/>
</dbReference>
<dbReference type="Gene3D" id="2.60.40.420">
    <property type="entry name" value="Cupredoxins - blue copper proteins"/>
    <property type="match status" value="3"/>
</dbReference>
<accession>A0ABY5BLM4</accession>
<dbReference type="InterPro" id="IPR008972">
    <property type="entry name" value="Cupredoxin"/>
</dbReference>
<reference evidence="6" key="1">
    <citation type="submission" date="2022-05" db="EMBL/GenBank/DDBJ databases">
        <authorList>
            <person name="Oliphant S.A."/>
            <person name="Watson-Haigh N.S."/>
            <person name="Sumby K.M."/>
            <person name="Gardner J.M."/>
            <person name="Jiranek V."/>
        </authorList>
    </citation>
    <scope>NUCLEOTIDE SEQUENCE</scope>
    <source>
        <strain evidence="6">KI16_H9</strain>
    </source>
</reference>
<organism evidence="6 7">
    <name type="scientific">Fructilactobacillus myrtifloralis</name>
    <dbReference type="NCBI Taxonomy" id="2940301"/>
    <lineage>
        <taxon>Bacteria</taxon>
        <taxon>Bacillati</taxon>
        <taxon>Bacillota</taxon>
        <taxon>Bacilli</taxon>
        <taxon>Lactobacillales</taxon>
        <taxon>Lactobacillaceae</taxon>
        <taxon>Fructilactobacillus</taxon>
    </lineage>
</organism>
<dbReference type="InterPro" id="IPR011707">
    <property type="entry name" value="Cu-oxidase-like_N"/>
</dbReference>
<dbReference type="Pfam" id="PF07731">
    <property type="entry name" value="Cu-oxidase_2"/>
    <property type="match status" value="1"/>
</dbReference>
<name>A0ABY5BLM4_9LACO</name>
<feature type="domain" description="Plastocyanin-like" evidence="5">
    <location>
        <begin position="63"/>
        <end position="177"/>
    </location>
</feature>
<dbReference type="CDD" id="cd13890">
    <property type="entry name" value="CuRO_3_CueO_FtsP"/>
    <property type="match status" value="1"/>
</dbReference>
<gene>
    <name evidence="6" type="ORF">M3M35_04195</name>
</gene>
<dbReference type="Pfam" id="PF07732">
    <property type="entry name" value="Cu-oxidase_3"/>
    <property type="match status" value="1"/>
</dbReference>
<dbReference type="InterPro" id="IPR045087">
    <property type="entry name" value="Cu-oxidase_fam"/>
</dbReference>
<proteinExistence type="inferred from homology"/>
<keyword evidence="7" id="KW-1185">Reference proteome</keyword>
<dbReference type="InterPro" id="IPR011706">
    <property type="entry name" value="Cu-oxidase_C"/>
</dbReference>
<sequence>MEDQAKHHVYTDYFFNESAYDYHDGGYVPLEKHDAPESKLNIPELLKPDKVEGNDVWYTVEAQTGETQILPGEPTKTWGYNQSLLGKTIIYEDGKNYHVTLKNSLPELTTYHWHGLDVSGPYIDGGCHAPVYPGEAKEIEFPIHQPAATTWLHAHPCPLTGWDVWHGLACAVVVKDQHEATLPLPRNYGVDDIPVILQDRRFDEHNQWNYDDDYDPDGTAGPTALINGTVNPYFDVTTQKLRLRFLDGSNRREWRLHLSDDMVMTQIASDGGLLPEPVYLTKLMMTCAERTEVVLDFGKYKPGDEVTLYSDDTPILKFKIHEFAKDDTEIPDHLADVEYPDPDKDSLVHQVVMSGTDEEVQINGKKFGMMRIDDRQELGKSEYWDITNTNDCCGGMIHPYHSHGGQFMVVSRNGKAPYPNERGYKDTIGVNAGETVRVKMKFNLPGVFMYHCHIIEHEDGGMMAQLQVYTKDDPHKKYKLMDMKTLMDALAKERHCRPEDLKIKSLESYRKMGMDMC</sequence>
<dbReference type="EMBL" id="CP097116">
    <property type="protein sequence ID" value="USS84527.1"/>
    <property type="molecule type" value="Genomic_DNA"/>
</dbReference>
<evidence type="ECO:0000256" key="3">
    <source>
        <dbReference type="ARBA" id="ARBA00023002"/>
    </source>
</evidence>
<evidence type="ECO:0000259" key="4">
    <source>
        <dbReference type="Pfam" id="PF07731"/>
    </source>
</evidence>
<dbReference type="SUPFAM" id="SSF49503">
    <property type="entry name" value="Cupredoxins"/>
    <property type="match status" value="2"/>
</dbReference>
<evidence type="ECO:0000313" key="6">
    <source>
        <dbReference type="EMBL" id="USS84527.1"/>
    </source>
</evidence>
<keyword evidence="2" id="KW-0479">Metal-binding</keyword>
<evidence type="ECO:0000256" key="2">
    <source>
        <dbReference type="ARBA" id="ARBA00022723"/>
    </source>
</evidence>
<dbReference type="PROSITE" id="PS00079">
    <property type="entry name" value="MULTICOPPER_OXIDASE1"/>
    <property type="match status" value="1"/>
</dbReference>
<feature type="domain" description="Plastocyanin-like" evidence="4">
    <location>
        <begin position="352"/>
        <end position="470"/>
    </location>
</feature>
<dbReference type="PANTHER" id="PTHR48267">
    <property type="entry name" value="CUPREDOXIN SUPERFAMILY PROTEIN"/>
    <property type="match status" value="1"/>
</dbReference>
<dbReference type="InterPro" id="IPR033138">
    <property type="entry name" value="Cu_oxidase_CS"/>
</dbReference>
<dbReference type="PANTHER" id="PTHR48267:SF1">
    <property type="entry name" value="BILIRUBIN OXIDASE"/>
    <property type="match status" value="1"/>
</dbReference>
<protein>
    <submittedName>
        <fullName evidence="6">Multicopper oxidase domain-containing protein</fullName>
    </submittedName>
</protein>
<evidence type="ECO:0000259" key="5">
    <source>
        <dbReference type="Pfam" id="PF07732"/>
    </source>
</evidence>